<dbReference type="Proteomes" id="UP001152795">
    <property type="component" value="Unassembled WGS sequence"/>
</dbReference>
<protein>
    <submittedName>
        <fullName evidence="2">Uncharacterized protein</fullName>
    </submittedName>
</protein>
<dbReference type="EMBL" id="CACRXK020018349">
    <property type="protein sequence ID" value="CAB4032374.1"/>
    <property type="molecule type" value="Genomic_DNA"/>
</dbReference>
<feature type="region of interest" description="Disordered" evidence="1">
    <location>
        <begin position="141"/>
        <end position="160"/>
    </location>
</feature>
<sequence length="160" mass="18336">MSEVLTEHQNEDNVDPVNSEISYITTQEIFPDLKKGIKLPKSPLQWSTAANDLFKLTFSNLPITPRDLNNNINTMATVVCNYFSENFGYVNNHNDVQYQRKYESFSTKDLKKSLKELKLENGDILEIKFLAKKLRNILNKSNNTDPNITDSHASANIDHD</sequence>
<proteinExistence type="predicted"/>
<dbReference type="OrthoDB" id="10243531at2759"/>
<feature type="non-terminal residue" evidence="2">
    <location>
        <position position="160"/>
    </location>
</feature>
<dbReference type="AlphaFoldDB" id="A0A6S7JQI6"/>
<keyword evidence="3" id="KW-1185">Reference proteome</keyword>
<evidence type="ECO:0000256" key="1">
    <source>
        <dbReference type="SAM" id="MobiDB-lite"/>
    </source>
</evidence>
<name>A0A6S7JQI6_PARCT</name>
<evidence type="ECO:0000313" key="3">
    <source>
        <dbReference type="Proteomes" id="UP001152795"/>
    </source>
</evidence>
<evidence type="ECO:0000313" key="2">
    <source>
        <dbReference type="EMBL" id="CAB4032374.1"/>
    </source>
</evidence>
<organism evidence="2 3">
    <name type="scientific">Paramuricea clavata</name>
    <name type="common">Red gorgonian</name>
    <name type="synonym">Violescent sea-whip</name>
    <dbReference type="NCBI Taxonomy" id="317549"/>
    <lineage>
        <taxon>Eukaryota</taxon>
        <taxon>Metazoa</taxon>
        <taxon>Cnidaria</taxon>
        <taxon>Anthozoa</taxon>
        <taxon>Octocorallia</taxon>
        <taxon>Malacalcyonacea</taxon>
        <taxon>Plexauridae</taxon>
        <taxon>Paramuricea</taxon>
    </lineage>
</organism>
<feature type="compositionally biased region" description="Polar residues" evidence="1">
    <location>
        <begin position="141"/>
        <end position="154"/>
    </location>
</feature>
<accession>A0A6S7JQI6</accession>
<comment type="caution">
    <text evidence="2">The sequence shown here is derived from an EMBL/GenBank/DDBJ whole genome shotgun (WGS) entry which is preliminary data.</text>
</comment>
<gene>
    <name evidence="2" type="ORF">PACLA_8A064978</name>
</gene>
<reference evidence="2" key="1">
    <citation type="submission" date="2020-04" db="EMBL/GenBank/DDBJ databases">
        <authorList>
            <person name="Alioto T."/>
            <person name="Alioto T."/>
            <person name="Gomez Garrido J."/>
        </authorList>
    </citation>
    <scope>NUCLEOTIDE SEQUENCE</scope>
    <source>
        <strain evidence="2">A484AB</strain>
    </source>
</reference>